<dbReference type="Proteomes" id="UP001285921">
    <property type="component" value="Unassembled WGS sequence"/>
</dbReference>
<dbReference type="RefSeq" id="WP_317981405.1">
    <property type="nucleotide sequence ID" value="NZ_BTCL01000020.1"/>
</dbReference>
<dbReference type="PROSITE" id="PS50977">
    <property type="entry name" value="HTH_TETR_2"/>
    <property type="match status" value="1"/>
</dbReference>
<keyword evidence="5" id="KW-1185">Reference proteome</keyword>
<feature type="domain" description="HTH tetR-type" evidence="3">
    <location>
        <begin position="10"/>
        <end position="70"/>
    </location>
</feature>
<gene>
    <name evidence="4" type="ORF">PghCCS26_45760</name>
</gene>
<accession>A0ABQ6NQT4</accession>
<dbReference type="Gene3D" id="1.10.357.10">
    <property type="entry name" value="Tetracycline Repressor, domain 2"/>
    <property type="match status" value="1"/>
</dbReference>
<evidence type="ECO:0000256" key="2">
    <source>
        <dbReference type="PROSITE-ProRule" id="PRU00335"/>
    </source>
</evidence>
<sequence length="222" mass="26309">MTTPINIQLDESKVKLLKKLISSVMKDGFQNLRMDDIAKHMDVSRATMYKHFSSKEEVIEGVVRVFVDYINELEDPKLEDDEHSFGIWFQQLFEQSVSLVGKITDVFLRDLQSVYPDLYDLLKGTLNRREQQTLKFYQYGKDKGIFNPINEKFIILQDDVLLRDIINIKYLIYNQMSIQQVLHDYYHLKKIQLFKPDKLNIVDDSNMIPVIEHIVEKFNRTL</sequence>
<evidence type="ECO:0000259" key="3">
    <source>
        <dbReference type="PROSITE" id="PS50977"/>
    </source>
</evidence>
<dbReference type="EMBL" id="BTCL01000020">
    <property type="protein sequence ID" value="GMK47446.1"/>
    <property type="molecule type" value="Genomic_DNA"/>
</dbReference>
<proteinExistence type="predicted"/>
<keyword evidence="1 2" id="KW-0238">DNA-binding</keyword>
<name>A0ABQ6NQT4_9BACL</name>
<comment type="caution">
    <text evidence="4">The sequence shown here is derived from an EMBL/GenBank/DDBJ whole genome shotgun (WGS) entry which is preliminary data.</text>
</comment>
<reference evidence="4 5" key="1">
    <citation type="submission" date="2023-05" db="EMBL/GenBank/DDBJ databases">
        <title>Draft genome of Paenibacillus sp. CCS26.</title>
        <authorList>
            <person name="Akita H."/>
            <person name="Shinto Y."/>
            <person name="Kimura Z."/>
        </authorList>
    </citation>
    <scope>NUCLEOTIDE SEQUENCE [LARGE SCALE GENOMIC DNA]</scope>
    <source>
        <strain evidence="4 5">CCS26</strain>
    </source>
</reference>
<dbReference type="Pfam" id="PF00440">
    <property type="entry name" value="TetR_N"/>
    <property type="match status" value="1"/>
</dbReference>
<dbReference type="SUPFAM" id="SSF46689">
    <property type="entry name" value="Homeodomain-like"/>
    <property type="match status" value="1"/>
</dbReference>
<feature type="DNA-binding region" description="H-T-H motif" evidence="2">
    <location>
        <begin position="33"/>
        <end position="52"/>
    </location>
</feature>
<dbReference type="InterPro" id="IPR001647">
    <property type="entry name" value="HTH_TetR"/>
</dbReference>
<organism evidence="4 5">
    <name type="scientific">Paenibacillus glycanilyticus</name>
    <dbReference type="NCBI Taxonomy" id="126569"/>
    <lineage>
        <taxon>Bacteria</taxon>
        <taxon>Bacillati</taxon>
        <taxon>Bacillota</taxon>
        <taxon>Bacilli</taxon>
        <taxon>Bacillales</taxon>
        <taxon>Paenibacillaceae</taxon>
        <taxon>Paenibacillus</taxon>
    </lineage>
</organism>
<evidence type="ECO:0000256" key="1">
    <source>
        <dbReference type="ARBA" id="ARBA00023125"/>
    </source>
</evidence>
<dbReference type="InterPro" id="IPR009057">
    <property type="entry name" value="Homeodomain-like_sf"/>
</dbReference>
<protein>
    <submittedName>
        <fullName evidence="4">TetR family transcriptional regulator</fullName>
    </submittedName>
</protein>
<evidence type="ECO:0000313" key="4">
    <source>
        <dbReference type="EMBL" id="GMK47446.1"/>
    </source>
</evidence>
<evidence type="ECO:0000313" key="5">
    <source>
        <dbReference type="Proteomes" id="UP001285921"/>
    </source>
</evidence>